<comment type="caution">
    <text evidence="6">The sequence shown here is derived from an EMBL/GenBank/DDBJ whole genome shotgun (WGS) entry which is preliminary data.</text>
</comment>
<dbReference type="Pfam" id="PF12833">
    <property type="entry name" value="HTH_18"/>
    <property type="match status" value="1"/>
</dbReference>
<dbReference type="PANTHER" id="PTHR11019">
    <property type="entry name" value="HTH-TYPE TRANSCRIPTIONAL REGULATOR NIMR"/>
    <property type="match status" value="1"/>
</dbReference>
<dbReference type="EMBL" id="ABVL01000015">
    <property type="protein sequence ID" value="EDY18074.1"/>
    <property type="molecule type" value="Genomic_DNA"/>
</dbReference>
<keyword evidence="1" id="KW-0805">Transcription regulation</keyword>
<dbReference type="Proteomes" id="UP000005824">
    <property type="component" value="Unassembled WGS sequence"/>
</dbReference>
<evidence type="ECO:0000256" key="4">
    <source>
        <dbReference type="SAM" id="MobiDB-lite"/>
    </source>
</evidence>
<dbReference type="InParanoid" id="B4D6G5"/>
<dbReference type="InterPro" id="IPR020449">
    <property type="entry name" value="Tscrpt_reg_AraC-type_HTH"/>
</dbReference>
<evidence type="ECO:0000313" key="7">
    <source>
        <dbReference type="Proteomes" id="UP000005824"/>
    </source>
</evidence>
<dbReference type="SMART" id="SM00342">
    <property type="entry name" value="HTH_ARAC"/>
    <property type="match status" value="1"/>
</dbReference>
<evidence type="ECO:0000256" key="2">
    <source>
        <dbReference type="ARBA" id="ARBA00023125"/>
    </source>
</evidence>
<dbReference type="AlphaFoldDB" id="B4D6G5"/>
<proteinExistence type="predicted"/>
<dbReference type="eggNOG" id="COG4977">
    <property type="taxonomic scope" value="Bacteria"/>
</dbReference>
<keyword evidence="7" id="KW-1185">Reference proteome</keyword>
<reference evidence="6 7" key="1">
    <citation type="journal article" date="2011" name="J. Bacteriol.">
        <title>Genome sequence of Chthoniobacter flavus Ellin428, an aerobic heterotrophic soil bacterium.</title>
        <authorList>
            <person name="Kant R."/>
            <person name="van Passel M.W."/>
            <person name="Palva A."/>
            <person name="Lucas S."/>
            <person name="Lapidus A."/>
            <person name="Glavina Del Rio T."/>
            <person name="Dalin E."/>
            <person name="Tice H."/>
            <person name="Bruce D."/>
            <person name="Goodwin L."/>
            <person name="Pitluck S."/>
            <person name="Larimer F.W."/>
            <person name="Land M.L."/>
            <person name="Hauser L."/>
            <person name="Sangwan P."/>
            <person name="de Vos W.M."/>
            <person name="Janssen P.H."/>
            <person name="Smidt H."/>
        </authorList>
    </citation>
    <scope>NUCLEOTIDE SEQUENCE [LARGE SCALE GENOMIC DNA]</scope>
    <source>
        <strain evidence="6 7">Ellin428</strain>
    </source>
</reference>
<keyword evidence="2" id="KW-0238">DNA-binding</keyword>
<organism evidence="6 7">
    <name type="scientific">Chthoniobacter flavus Ellin428</name>
    <dbReference type="NCBI Taxonomy" id="497964"/>
    <lineage>
        <taxon>Bacteria</taxon>
        <taxon>Pseudomonadati</taxon>
        <taxon>Verrucomicrobiota</taxon>
        <taxon>Spartobacteria</taxon>
        <taxon>Chthoniobacterales</taxon>
        <taxon>Chthoniobacteraceae</taxon>
        <taxon>Chthoniobacter</taxon>
    </lineage>
</organism>
<keyword evidence="3" id="KW-0804">Transcription</keyword>
<name>B4D6G5_9BACT</name>
<dbReference type="GO" id="GO:0043565">
    <property type="term" value="F:sequence-specific DNA binding"/>
    <property type="evidence" value="ECO:0007669"/>
    <property type="project" value="InterPro"/>
</dbReference>
<sequence>MGYPIIQPSPSSTMPRKPKGGYQSPFTRHGLRLGDAPRLGFTTFTIHECGYLPHGSDWNHPAVLSPFWRLYRNGASGCHVRFGKENFPLQPDRLLLIPDATPFDCVCETRAPHLWLHFTPLQTTSAFPRRPIVLPLTPLLGALVESLIAARTAADSPLTRQHLYHHAAALLHSAFARLEIPIAPEAPERLDQILRFLHSQLAGDLSNAVLARRAIMGESVFIRWFKQHTGLTPALYVQQARARHAAQLLALTDRTIEQIAADCGFPNRFYFTRVFRRHFTSGPAEYRRRQVRAG</sequence>
<accession>B4D6G5</accession>
<dbReference type="STRING" id="497964.CfE428DRAFT_4505"/>
<feature type="domain" description="HTH araC/xylS-type" evidence="5">
    <location>
        <begin position="191"/>
        <end position="289"/>
    </location>
</feature>
<protein>
    <submittedName>
        <fullName evidence="6">Transcriptional regulator, AraC family</fullName>
    </submittedName>
</protein>
<evidence type="ECO:0000256" key="3">
    <source>
        <dbReference type="ARBA" id="ARBA00023163"/>
    </source>
</evidence>
<dbReference type="InterPro" id="IPR009057">
    <property type="entry name" value="Homeodomain-like_sf"/>
</dbReference>
<dbReference type="GO" id="GO:0003700">
    <property type="term" value="F:DNA-binding transcription factor activity"/>
    <property type="evidence" value="ECO:0007669"/>
    <property type="project" value="InterPro"/>
</dbReference>
<evidence type="ECO:0000313" key="6">
    <source>
        <dbReference type="EMBL" id="EDY18074.1"/>
    </source>
</evidence>
<gene>
    <name evidence="6" type="ORF">CfE428DRAFT_4505</name>
</gene>
<dbReference type="Gene3D" id="1.10.10.60">
    <property type="entry name" value="Homeodomain-like"/>
    <property type="match status" value="2"/>
</dbReference>
<dbReference type="PRINTS" id="PR00032">
    <property type="entry name" value="HTHARAC"/>
</dbReference>
<evidence type="ECO:0000256" key="1">
    <source>
        <dbReference type="ARBA" id="ARBA00023015"/>
    </source>
</evidence>
<feature type="region of interest" description="Disordered" evidence="4">
    <location>
        <begin position="1"/>
        <end position="23"/>
    </location>
</feature>
<dbReference type="PROSITE" id="PS01124">
    <property type="entry name" value="HTH_ARAC_FAMILY_2"/>
    <property type="match status" value="1"/>
</dbReference>
<dbReference type="InterPro" id="IPR018060">
    <property type="entry name" value="HTH_AraC"/>
</dbReference>
<evidence type="ECO:0000259" key="5">
    <source>
        <dbReference type="PROSITE" id="PS01124"/>
    </source>
</evidence>
<dbReference type="SUPFAM" id="SSF46689">
    <property type="entry name" value="Homeodomain-like"/>
    <property type="match status" value="2"/>
</dbReference>
<dbReference type="PANTHER" id="PTHR11019:SF199">
    <property type="entry name" value="HTH-TYPE TRANSCRIPTIONAL REGULATOR NIMR"/>
    <property type="match status" value="1"/>
</dbReference>